<dbReference type="RefSeq" id="WP_184864355.1">
    <property type="nucleotide sequence ID" value="NZ_JACHIR010000001.1"/>
</dbReference>
<gene>
    <name evidence="2" type="ORF">BJ998_004377</name>
</gene>
<dbReference type="InterPro" id="IPR027417">
    <property type="entry name" value="P-loop_NTPase"/>
</dbReference>
<accession>A0A7W9NIC8</accession>
<reference evidence="2 3" key="1">
    <citation type="submission" date="2020-08" db="EMBL/GenBank/DDBJ databases">
        <title>Sequencing the genomes of 1000 actinobacteria strains.</title>
        <authorList>
            <person name="Klenk H.-P."/>
        </authorList>
    </citation>
    <scope>NUCLEOTIDE SEQUENCE [LARGE SCALE GENOMIC DNA]</scope>
    <source>
        <strain evidence="2 3">DSM 43851</strain>
    </source>
</reference>
<keyword evidence="3" id="KW-1185">Reference proteome</keyword>
<dbReference type="Proteomes" id="UP000585638">
    <property type="component" value="Unassembled WGS sequence"/>
</dbReference>
<keyword evidence="1" id="KW-1133">Transmembrane helix</keyword>
<keyword evidence="1" id="KW-0472">Membrane</keyword>
<feature type="transmembrane region" description="Helical" evidence="1">
    <location>
        <begin position="82"/>
        <end position="113"/>
    </location>
</feature>
<feature type="transmembrane region" description="Helical" evidence="1">
    <location>
        <begin position="45"/>
        <end position="70"/>
    </location>
</feature>
<sequence length="514" mass="56124">MGIVLAASSATPGSAGDVLLVLGVVAAGAVAFFVMRWLGKILAAVLEIAAVIFLLCKAIKGLGVAVWWVLSTVRRFWRTTVGVLAVAYLVSLVGWVPLVIALVTAALGCVVWWHEHVTTFERFIGRRLRSWWLRWTVYQPRWKNWVRSCGLAVYARGENQAELGLPSIKAVRSGPSWDEVIVRLVPGLTVEDVEQSTRALAVARGADRCLVRQLGPSTVSLDFQRRDVLASLVDCGKLDVDAAGTDVDLERVYAGLSEYSRPWHVPLLACHWLVGAESRAGKNSFTWQVLRSVAPALRDGLVVAHAIDPKGVELAYGRTVFATYTDTAAGALELLDHLIDIANARKAELRGKARKVTISREQPLHMVEFDEIAALSKYAGSQVKAKLDQRVGLLLTQAAALGVCLRGYVQDPAKDTVAFRDLFTRRLCLRVPTEQQVDMVLGDDAVKRGAWAHRIPQTPQGKGVGYVFGEGVREPMRVRIGWNSDPSIKELEQYVTARGQVLALPAAGQTDAVA</sequence>
<evidence type="ECO:0000256" key="1">
    <source>
        <dbReference type="SAM" id="Phobius"/>
    </source>
</evidence>
<keyword evidence="1" id="KW-0812">Transmembrane</keyword>
<evidence type="ECO:0000313" key="3">
    <source>
        <dbReference type="Proteomes" id="UP000585638"/>
    </source>
</evidence>
<dbReference type="EMBL" id="JACHIR010000001">
    <property type="protein sequence ID" value="MBB5893181.1"/>
    <property type="molecule type" value="Genomic_DNA"/>
</dbReference>
<feature type="transmembrane region" description="Helical" evidence="1">
    <location>
        <begin position="18"/>
        <end position="38"/>
    </location>
</feature>
<organism evidence="2 3">
    <name type="scientific">Kutzneria kofuensis</name>
    <dbReference type="NCBI Taxonomy" id="103725"/>
    <lineage>
        <taxon>Bacteria</taxon>
        <taxon>Bacillati</taxon>
        <taxon>Actinomycetota</taxon>
        <taxon>Actinomycetes</taxon>
        <taxon>Pseudonocardiales</taxon>
        <taxon>Pseudonocardiaceae</taxon>
        <taxon>Kutzneria</taxon>
    </lineage>
</organism>
<proteinExistence type="predicted"/>
<dbReference type="Gene3D" id="3.40.50.300">
    <property type="entry name" value="P-loop containing nucleotide triphosphate hydrolases"/>
    <property type="match status" value="1"/>
</dbReference>
<comment type="caution">
    <text evidence="2">The sequence shown here is derived from an EMBL/GenBank/DDBJ whole genome shotgun (WGS) entry which is preliminary data.</text>
</comment>
<dbReference type="AlphaFoldDB" id="A0A7W9NIC8"/>
<evidence type="ECO:0000313" key="2">
    <source>
        <dbReference type="EMBL" id="MBB5893181.1"/>
    </source>
</evidence>
<dbReference type="SUPFAM" id="SSF52540">
    <property type="entry name" value="P-loop containing nucleoside triphosphate hydrolases"/>
    <property type="match status" value="1"/>
</dbReference>
<name>A0A7W9NIC8_9PSEU</name>
<protein>
    <submittedName>
        <fullName evidence="2">S-DNA-T family DNA segregation ATPase FtsK/SpoIIIE</fullName>
    </submittedName>
</protein>